<keyword evidence="8" id="KW-0540">Nuclease</keyword>
<sequence>MPTIRQLPKEIAQRIAAGEVVERPASVVKELLENAIDAGAKHITLEIRRGGVRYIRLTDDGCGIARADVPTAFLSHATSKIQTADDLDAILTLGFRGEALPSIAAVSQLEMLTRTASEPVGTRIVLEGGEQVSLDDAGCPVGTTIFVRDLFFNTPARMKFLRSDRSEGLAVAAVADHIALSHPEVSIRFIRDDREQLCTPGNGDLLACIHAVYGKEFAETLLPASCSQDGVTVRGYVSKPYCSRGSSAMQHFYVNDRYIKSRSGAAALAESYKNSVMVGKYPACVLFLTVDPAAVDVNVHPAKTEVRFSNEKAVFDVVYRAAKAAIAADASRPSVQLAPQPDRFVLQKAAEACEQLTMPEAGSPPPAEKPAGSFAATRAEKTPPEQLRAYGALLEDTKTAYEASDLPDLSLPSAVPAADPAVDPPPAPADETSAPAPVNAPQPEAFRVLGEAFRTYIFVEQGDTLLLIDKHAAHERMLYNGLKQNSGDAGSQLLLAPAAVTLSKEEYAAVLEHMDLLEQAGFSAEDFGGGTVLVRGCPLNLTGEDVTALLTEFAGHLCRYHREVQAEKLDWLYHSVACRAAVKAGDHTTDYELRDFVKRLLADPDVRYCPHGRPVLITLSRAQLEKQFGRTQ</sequence>
<dbReference type="GO" id="GO:0032300">
    <property type="term" value="C:mismatch repair complex"/>
    <property type="evidence" value="ECO:0007669"/>
    <property type="project" value="InterPro"/>
</dbReference>
<dbReference type="InterPro" id="IPR042120">
    <property type="entry name" value="MutL_C_dimsub"/>
</dbReference>
<name>A0A9D1IE27_9FIRM</name>
<dbReference type="SUPFAM" id="SSF54211">
    <property type="entry name" value="Ribosomal protein S5 domain 2-like"/>
    <property type="match status" value="1"/>
</dbReference>
<keyword evidence="3 4" id="KW-0234">DNA repair</keyword>
<accession>A0A9D1IE27</accession>
<evidence type="ECO:0000256" key="3">
    <source>
        <dbReference type="ARBA" id="ARBA00023204"/>
    </source>
</evidence>
<dbReference type="GO" id="GO:0005524">
    <property type="term" value="F:ATP binding"/>
    <property type="evidence" value="ECO:0007669"/>
    <property type="project" value="InterPro"/>
</dbReference>
<dbReference type="GO" id="GO:0140664">
    <property type="term" value="F:ATP-dependent DNA damage sensor activity"/>
    <property type="evidence" value="ECO:0007669"/>
    <property type="project" value="InterPro"/>
</dbReference>
<dbReference type="InterPro" id="IPR020568">
    <property type="entry name" value="Ribosomal_Su5_D2-typ_SF"/>
</dbReference>
<organism evidence="8 9">
    <name type="scientific">Candidatus Fimenecus excrementigallinarum</name>
    <dbReference type="NCBI Taxonomy" id="2840816"/>
    <lineage>
        <taxon>Bacteria</taxon>
        <taxon>Bacillati</taxon>
        <taxon>Bacillota</taxon>
        <taxon>Clostridia</taxon>
        <taxon>Candidatus Fimenecus</taxon>
    </lineage>
</organism>
<reference evidence="8" key="2">
    <citation type="journal article" date="2021" name="PeerJ">
        <title>Extensive microbial diversity within the chicken gut microbiome revealed by metagenomics and culture.</title>
        <authorList>
            <person name="Gilroy R."/>
            <person name="Ravi A."/>
            <person name="Getino M."/>
            <person name="Pursley I."/>
            <person name="Horton D.L."/>
            <person name="Alikhan N.F."/>
            <person name="Baker D."/>
            <person name="Gharbi K."/>
            <person name="Hall N."/>
            <person name="Watson M."/>
            <person name="Adriaenssens E.M."/>
            <person name="Foster-Nyarko E."/>
            <person name="Jarju S."/>
            <person name="Secka A."/>
            <person name="Antonio M."/>
            <person name="Oren A."/>
            <person name="Chaudhuri R.R."/>
            <person name="La Ragione R."/>
            <person name="Hildebrand F."/>
            <person name="Pallen M.J."/>
        </authorList>
    </citation>
    <scope>NUCLEOTIDE SEQUENCE</scope>
    <source>
        <strain evidence="8">ChiGjej1B1-19959</strain>
    </source>
</reference>
<dbReference type="GO" id="GO:0030983">
    <property type="term" value="F:mismatched DNA binding"/>
    <property type="evidence" value="ECO:0007669"/>
    <property type="project" value="InterPro"/>
</dbReference>
<dbReference type="EMBL" id="DVMW01000024">
    <property type="protein sequence ID" value="HIU35597.1"/>
    <property type="molecule type" value="Genomic_DNA"/>
</dbReference>
<evidence type="ECO:0000259" key="6">
    <source>
        <dbReference type="SMART" id="SM00853"/>
    </source>
</evidence>
<evidence type="ECO:0000313" key="8">
    <source>
        <dbReference type="EMBL" id="HIU35597.1"/>
    </source>
</evidence>
<dbReference type="Pfam" id="PF08676">
    <property type="entry name" value="MutL_C"/>
    <property type="match status" value="1"/>
</dbReference>
<feature type="region of interest" description="Disordered" evidence="5">
    <location>
        <begin position="410"/>
        <end position="440"/>
    </location>
</feature>
<evidence type="ECO:0000259" key="7">
    <source>
        <dbReference type="SMART" id="SM01340"/>
    </source>
</evidence>
<proteinExistence type="inferred from homology"/>
<keyword evidence="8" id="KW-0378">Hydrolase</keyword>
<dbReference type="FunFam" id="3.30.565.10:FF:000003">
    <property type="entry name" value="DNA mismatch repair endonuclease MutL"/>
    <property type="match status" value="1"/>
</dbReference>
<keyword evidence="2 4" id="KW-0227">DNA damage</keyword>
<dbReference type="GO" id="GO:0006298">
    <property type="term" value="P:mismatch repair"/>
    <property type="evidence" value="ECO:0007669"/>
    <property type="project" value="UniProtKB-UniRule"/>
</dbReference>
<dbReference type="Gene3D" id="3.30.565.10">
    <property type="entry name" value="Histidine kinase-like ATPase, C-terminal domain"/>
    <property type="match status" value="1"/>
</dbReference>
<dbReference type="InterPro" id="IPR037198">
    <property type="entry name" value="MutL_C_sf"/>
</dbReference>
<dbReference type="InterPro" id="IPR020667">
    <property type="entry name" value="DNA_mismatch_repair_MutL"/>
</dbReference>
<dbReference type="CDD" id="cd00782">
    <property type="entry name" value="MutL_Trans"/>
    <property type="match status" value="1"/>
</dbReference>
<dbReference type="PANTHER" id="PTHR10073:SF12">
    <property type="entry name" value="DNA MISMATCH REPAIR PROTEIN MLH1"/>
    <property type="match status" value="1"/>
</dbReference>
<dbReference type="Gene3D" id="3.30.1540.20">
    <property type="entry name" value="MutL, C-terminal domain, dimerisation subdomain"/>
    <property type="match status" value="1"/>
</dbReference>
<dbReference type="PROSITE" id="PS00058">
    <property type="entry name" value="DNA_MISMATCH_REPAIR_1"/>
    <property type="match status" value="1"/>
</dbReference>
<keyword evidence="8" id="KW-0255">Endonuclease</keyword>
<dbReference type="NCBIfam" id="TIGR00585">
    <property type="entry name" value="mutl"/>
    <property type="match status" value="1"/>
</dbReference>
<dbReference type="InterPro" id="IPR042121">
    <property type="entry name" value="MutL_C_regsub"/>
</dbReference>
<dbReference type="Gene3D" id="3.30.230.10">
    <property type="match status" value="1"/>
</dbReference>
<dbReference type="AlphaFoldDB" id="A0A9D1IE27"/>
<comment type="function">
    <text evidence="4">This protein is involved in the repair of mismatches in DNA. It is required for dam-dependent methyl-directed DNA mismatch repair. May act as a 'molecular matchmaker', a protein that promotes the formation of a stable complex between two or more DNA-binding proteins in an ATP-dependent manner without itself being part of a final effector complex.</text>
</comment>
<dbReference type="InterPro" id="IPR036890">
    <property type="entry name" value="HATPase_C_sf"/>
</dbReference>
<dbReference type="InterPro" id="IPR002099">
    <property type="entry name" value="MutL/Mlh/PMS"/>
</dbReference>
<dbReference type="InterPro" id="IPR014721">
    <property type="entry name" value="Ribsml_uS5_D2-typ_fold_subgr"/>
</dbReference>
<dbReference type="Pfam" id="PF01119">
    <property type="entry name" value="DNA_mis_repair"/>
    <property type="match status" value="1"/>
</dbReference>
<evidence type="ECO:0000256" key="5">
    <source>
        <dbReference type="SAM" id="MobiDB-lite"/>
    </source>
</evidence>
<comment type="caution">
    <text evidence="8">The sequence shown here is derived from an EMBL/GenBank/DDBJ whole genome shotgun (WGS) entry which is preliminary data.</text>
</comment>
<dbReference type="SMART" id="SM00853">
    <property type="entry name" value="MutL_C"/>
    <property type="match status" value="1"/>
</dbReference>
<protein>
    <recommendedName>
        <fullName evidence="4">DNA mismatch repair protein MutL</fullName>
    </recommendedName>
</protein>
<dbReference type="Gene3D" id="3.30.1370.100">
    <property type="entry name" value="MutL, C-terminal domain, regulatory subdomain"/>
    <property type="match status" value="1"/>
</dbReference>
<evidence type="ECO:0000256" key="1">
    <source>
        <dbReference type="ARBA" id="ARBA00006082"/>
    </source>
</evidence>
<feature type="domain" description="DNA mismatch repair protein S5" evidence="7">
    <location>
        <begin position="209"/>
        <end position="327"/>
    </location>
</feature>
<dbReference type="GO" id="GO:0004519">
    <property type="term" value="F:endonuclease activity"/>
    <property type="evidence" value="ECO:0007669"/>
    <property type="project" value="UniProtKB-KW"/>
</dbReference>
<dbReference type="Pfam" id="PF02518">
    <property type="entry name" value="HATPase_c"/>
    <property type="match status" value="1"/>
</dbReference>
<dbReference type="InterPro" id="IPR014790">
    <property type="entry name" value="MutL_C"/>
</dbReference>
<dbReference type="SMART" id="SM01340">
    <property type="entry name" value="DNA_mis_repair"/>
    <property type="match status" value="1"/>
</dbReference>
<dbReference type="InterPro" id="IPR003594">
    <property type="entry name" value="HATPase_dom"/>
</dbReference>
<dbReference type="Proteomes" id="UP000824071">
    <property type="component" value="Unassembled WGS sequence"/>
</dbReference>
<evidence type="ECO:0000313" key="9">
    <source>
        <dbReference type="Proteomes" id="UP000824071"/>
    </source>
</evidence>
<evidence type="ECO:0000256" key="4">
    <source>
        <dbReference type="HAMAP-Rule" id="MF_00149"/>
    </source>
</evidence>
<comment type="similarity">
    <text evidence="1 4">Belongs to the DNA mismatch repair MutL/HexB family.</text>
</comment>
<reference evidence="8" key="1">
    <citation type="submission" date="2020-10" db="EMBL/GenBank/DDBJ databases">
        <authorList>
            <person name="Gilroy R."/>
        </authorList>
    </citation>
    <scope>NUCLEOTIDE SEQUENCE</scope>
    <source>
        <strain evidence="8">ChiGjej1B1-19959</strain>
    </source>
</reference>
<gene>
    <name evidence="4 8" type="primary">mutL</name>
    <name evidence="8" type="ORF">IAC53_03200</name>
</gene>
<dbReference type="GO" id="GO:0016887">
    <property type="term" value="F:ATP hydrolysis activity"/>
    <property type="evidence" value="ECO:0007669"/>
    <property type="project" value="InterPro"/>
</dbReference>
<dbReference type="InterPro" id="IPR013507">
    <property type="entry name" value="DNA_mismatch_S5_2-like"/>
</dbReference>
<evidence type="ECO:0000256" key="2">
    <source>
        <dbReference type="ARBA" id="ARBA00022763"/>
    </source>
</evidence>
<feature type="domain" description="MutL C-terminal dimerisation" evidence="6">
    <location>
        <begin position="448"/>
        <end position="588"/>
    </location>
</feature>
<dbReference type="CDD" id="cd16926">
    <property type="entry name" value="HATPase_MutL-MLH-PMS-like"/>
    <property type="match status" value="1"/>
</dbReference>
<dbReference type="SUPFAM" id="SSF118116">
    <property type="entry name" value="DNA mismatch repair protein MutL"/>
    <property type="match status" value="1"/>
</dbReference>
<dbReference type="PANTHER" id="PTHR10073">
    <property type="entry name" value="DNA MISMATCH REPAIR PROTEIN MLH, PMS, MUTL"/>
    <property type="match status" value="1"/>
</dbReference>
<dbReference type="InterPro" id="IPR038973">
    <property type="entry name" value="MutL/Mlh/Pms-like"/>
</dbReference>
<feature type="region of interest" description="Disordered" evidence="5">
    <location>
        <begin position="357"/>
        <end position="382"/>
    </location>
</feature>
<dbReference type="SUPFAM" id="SSF55874">
    <property type="entry name" value="ATPase domain of HSP90 chaperone/DNA topoisomerase II/histidine kinase"/>
    <property type="match status" value="1"/>
</dbReference>
<dbReference type="HAMAP" id="MF_00149">
    <property type="entry name" value="DNA_mis_repair"/>
    <property type="match status" value="1"/>
</dbReference>
<dbReference type="InterPro" id="IPR014762">
    <property type="entry name" value="DNA_mismatch_repair_CS"/>
</dbReference>